<dbReference type="SUPFAM" id="SSF49265">
    <property type="entry name" value="Fibronectin type III"/>
    <property type="match status" value="2"/>
</dbReference>
<dbReference type="InterPro" id="IPR015528">
    <property type="entry name" value="IL-12_beta"/>
</dbReference>
<dbReference type="GO" id="GO:0005615">
    <property type="term" value="C:extracellular space"/>
    <property type="evidence" value="ECO:0007669"/>
    <property type="project" value="UniProtKB-KW"/>
</dbReference>
<gene>
    <name evidence="5" type="primary">IL12B</name>
    <name evidence="7" type="synonym">LOC115395991</name>
</gene>
<dbReference type="InterPro" id="IPR019482">
    <property type="entry name" value="IL-12_beta_cen-dom"/>
</dbReference>
<sequence>MRSLLLVLLCATCCSASQQDNIETLMDNIVIVHMNSNQGSKVRLTCGDAYQNVPVFWKRNGMELQQPLLGNQVEVLVEEMVGGNYSCHLSRNGEYLNHTVILIQLGPNNRTVILEETSPEEGHIHCSAFNYEGSFHCSWTRSQLRSRAPVLLVKAERFNETISCELDADGSGVRCQDANCSHNEEQHRIKLTLYIHSFSRLEVYTKSFYLRDIVKPEKLPNLRMSQGKVFSWDHPPSWSQPCTYFSLQYQVKVVRSGQECTSEEHIMTEDTDQTMHEVKVKTNRFVFCVRARDKYTTGQWSVWNQCTVNKDSVSC</sequence>
<keyword evidence="8" id="KW-1185">Reference proteome</keyword>
<dbReference type="PRINTS" id="PR01928">
    <property type="entry name" value="INTRLEUKN12B"/>
</dbReference>
<dbReference type="InterPro" id="IPR036179">
    <property type="entry name" value="Ig-like_dom_sf"/>
</dbReference>
<dbReference type="InterPro" id="IPR013783">
    <property type="entry name" value="Ig-like_fold"/>
</dbReference>
<evidence type="ECO:0000313" key="7">
    <source>
        <dbReference type="Ensembl" id="ENSSFAP00005025914.1"/>
    </source>
</evidence>
<organism evidence="7 8">
    <name type="scientific">Salarias fasciatus</name>
    <name type="common">Jewelled blenny</name>
    <name type="synonym">Blennius fasciatus</name>
    <dbReference type="NCBI Taxonomy" id="181472"/>
    <lineage>
        <taxon>Eukaryota</taxon>
        <taxon>Metazoa</taxon>
        <taxon>Chordata</taxon>
        <taxon>Craniata</taxon>
        <taxon>Vertebrata</taxon>
        <taxon>Euteleostomi</taxon>
        <taxon>Actinopterygii</taxon>
        <taxon>Neopterygii</taxon>
        <taxon>Teleostei</taxon>
        <taxon>Neoteleostei</taxon>
        <taxon>Acanthomorphata</taxon>
        <taxon>Ovalentaria</taxon>
        <taxon>Blenniimorphae</taxon>
        <taxon>Blenniiformes</taxon>
        <taxon>Blennioidei</taxon>
        <taxon>Blenniidae</taxon>
        <taxon>Salariinae</taxon>
        <taxon>Salarias</taxon>
    </lineage>
</organism>
<accession>A0A672HAA0</accession>
<dbReference type="Proteomes" id="UP000472267">
    <property type="component" value="Chromosome 10"/>
</dbReference>
<keyword evidence="5" id="KW-0964">Secreted</keyword>
<feature type="signal peptide" evidence="5">
    <location>
        <begin position="1"/>
        <end position="16"/>
    </location>
</feature>
<reference evidence="7" key="2">
    <citation type="submission" date="2025-08" db="UniProtKB">
        <authorList>
            <consortium name="Ensembl"/>
        </authorList>
    </citation>
    <scope>IDENTIFICATION</scope>
</reference>
<proteinExistence type="inferred from homology"/>
<evidence type="ECO:0000313" key="8">
    <source>
        <dbReference type="Proteomes" id="UP000472267"/>
    </source>
</evidence>
<reference evidence="7" key="3">
    <citation type="submission" date="2025-09" db="UniProtKB">
        <authorList>
            <consortium name="Ensembl"/>
        </authorList>
    </citation>
    <scope>IDENTIFICATION</scope>
</reference>
<evidence type="ECO:0000259" key="6">
    <source>
        <dbReference type="PROSITE" id="PS50835"/>
    </source>
</evidence>
<comment type="subcellular location">
    <subcellularLocation>
        <location evidence="5">Secreted</location>
    </subcellularLocation>
</comment>
<dbReference type="Ensembl" id="ENSSFAT00005026939.1">
    <property type="protein sequence ID" value="ENSSFAP00005025914.1"/>
    <property type="gene ID" value="ENSSFAG00005013333.1"/>
</dbReference>
<keyword evidence="4 5" id="KW-0393">Immunoglobulin domain</keyword>
<dbReference type="InterPro" id="IPR050676">
    <property type="entry name" value="IL-12"/>
</dbReference>
<evidence type="ECO:0000256" key="1">
    <source>
        <dbReference type="ARBA" id="ARBA00022729"/>
    </source>
</evidence>
<dbReference type="PANTHER" id="PTHR48485:SF4">
    <property type="entry name" value="INTERLEUKIN-12 SUBUNIT BETA"/>
    <property type="match status" value="1"/>
</dbReference>
<dbReference type="PANTHER" id="PTHR48485">
    <property type="entry name" value="INTERLEUKIN-12 SUBUNIT BETA-RELATED"/>
    <property type="match status" value="1"/>
</dbReference>
<dbReference type="PROSITE" id="PS50835">
    <property type="entry name" value="IG_LIKE"/>
    <property type="match status" value="1"/>
</dbReference>
<name>A0A672HAA0_SALFA</name>
<dbReference type="InterPro" id="IPR003961">
    <property type="entry name" value="FN3_dom"/>
</dbReference>
<dbReference type="GO" id="GO:0005125">
    <property type="term" value="F:cytokine activity"/>
    <property type="evidence" value="ECO:0007669"/>
    <property type="project" value="UniProtKB-KW"/>
</dbReference>
<comment type="subunit">
    <text evidence="5">Heterodimer with IL12A; disulfide-linked. The heterodimer is known as interleukin IL-12.</text>
</comment>
<dbReference type="Pfam" id="PF10420">
    <property type="entry name" value="IL12p40_C"/>
    <property type="match status" value="1"/>
</dbReference>
<keyword evidence="5" id="KW-0202">Cytokine</keyword>
<evidence type="ECO:0000256" key="2">
    <source>
        <dbReference type="ARBA" id="ARBA00023157"/>
    </source>
</evidence>
<keyword evidence="2" id="KW-1015">Disulfide bond</keyword>
<evidence type="ECO:0000256" key="5">
    <source>
        <dbReference type="RuleBase" id="RU281113"/>
    </source>
</evidence>
<reference evidence="7" key="1">
    <citation type="submission" date="2019-06" db="EMBL/GenBank/DDBJ databases">
        <authorList>
            <consortium name="Wellcome Sanger Institute Data Sharing"/>
        </authorList>
    </citation>
    <scope>NUCLEOTIDE SEQUENCE [LARGE SCALE GENOMIC DNA]</scope>
</reference>
<dbReference type="AlphaFoldDB" id="A0A672HAA0"/>
<feature type="domain" description="Ig-like" evidence="6">
    <location>
        <begin position="27"/>
        <end position="97"/>
    </location>
</feature>
<comment type="similarity">
    <text evidence="5">Belongs to the IL-12B family.</text>
</comment>
<dbReference type="SUPFAM" id="SSF48726">
    <property type="entry name" value="Immunoglobulin"/>
    <property type="match status" value="1"/>
</dbReference>
<dbReference type="CDD" id="cd00063">
    <property type="entry name" value="FN3"/>
    <property type="match status" value="1"/>
</dbReference>
<evidence type="ECO:0000256" key="4">
    <source>
        <dbReference type="ARBA" id="ARBA00023319"/>
    </source>
</evidence>
<dbReference type="OMA" id="SWEKPCT"/>
<keyword evidence="3 5" id="KW-0325">Glycoprotein</keyword>
<dbReference type="InParanoid" id="A0A672HAA0"/>
<dbReference type="Gene3D" id="2.60.40.10">
    <property type="entry name" value="Immunoglobulins"/>
    <property type="match status" value="2"/>
</dbReference>
<protein>
    <recommendedName>
        <fullName evidence="5">Interleukin-12 subunit beta</fullName>
        <shortName evidence="5">IL-12B</shortName>
    </recommendedName>
    <alternativeName>
        <fullName evidence="5">Cytotoxic lymphocyte maturation factor 40 kDa subunit</fullName>
    </alternativeName>
    <alternativeName>
        <fullName evidence="5">IL-12 subunit p40</fullName>
    </alternativeName>
</protein>
<dbReference type="PIRSF" id="PIRSF038007">
    <property type="entry name" value="IL_12_beta"/>
    <property type="match status" value="1"/>
</dbReference>
<feature type="chain" id="PRO_5025707295" description="Interleukin-12 subunit beta" evidence="5">
    <location>
        <begin position="17"/>
        <end position="315"/>
    </location>
</feature>
<dbReference type="OrthoDB" id="8670716at2759"/>
<dbReference type="InterPro" id="IPR007110">
    <property type="entry name" value="Ig-like_dom"/>
</dbReference>
<dbReference type="GO" id="GO:0004896">
    <property type="term" value="F:cytokine receptor activity"/>
    <property type="evidence" value="ECO:0007669"/>
    <property type="project" value="UniProtKB-UniRule"/>
</dbReference>
<dbReference type="InterPro" id="IPR036116">
    <property type="entry name" value="FN3_sf"/>
</dbReference>
<evidence type="ECO:0000256" key="3">
    <source>
        <dbReference type="ARBA" id="ARBA00023180"/>
    </source>
</evidence>
<keyword evidence="1 5" id="KW-0732">Signal</keyword>